<evidence type="ECO:0000256" key="3">
    <source>
        <dbReference type="ARBA" id="ARBA00022691"/>
    </source>
</evidence>
<evidence type="ECO:0000256" key="1">
    <source>
        <dbReference type="ARBA" id="ARBA00022603"/>
    </source>
</evidence>
<sequence>MNLINLLMQFFSTDKKSALEAKNMAQFIAFGPVIFQVARIMRNSGILHEIEASGKEGLTIEDIVEKVQLPHYGVRILLESSLGIGLIVINDNKYRITKTGHFILHDALTNVNMDFIHDVNYNGLFYLDESIKNGKPEGLKVFGNWQTIYEGLSQLPKHVQKSWFAFDHFFSDTAFPAVLPHIYNKKNNIKKLLDIGGNTGKWAIASTKYNPGISITIMDLPGQLNIAKNRIEELGLNDRVSFHPTNILDASQPFPKGFDAIWMSQFLDCFSEDEITSIMQRCYDAIDDDGFVYILEAYWDKQRFEAAAFCLQQTSVYFTALANGNSQMYHSEIFKAAVLRAGFEIVEETNNIGLSHTLWKLKKVNK</sequence>
<dbReference type="InterPro" id="IPR036388">
    <property type="entry name" value="WH-like_DNA-bd_sf"/>
</dbReference>
<evidence type="ECO:0000259" key="4">
    <source>
        <dbReference type="Pfam" id="PF00891"/>
    </source>
</evidence>
<dbReference type="PANTHER" id="PTHR43712:SF2">
    <property type="entry name" value="O-METHYLTRANSFERASE CICE"/>
    <property type="match status" value="1"/>
</dbReference>
<feature type="domain" description="O-methyltransferase C-terminal" evidence="4">
    <location>
        <begin position="187"/>
        <end position="343"/>
    </location>
</feature>
<keyword evidence="1 6" id="KW-0489">Methyltransferase</keyword>
<evidence type="ECO:0000256" key="2">
    <source>
        <dbReference type="ARBA" id="ARBA00022679"/>
    </source>
</evidence>
<dbReference type="Pfam" id="PF00891">
    <property type="entry name" value="Methyltransf_2"/>
    <property type="match status" value="1"/>
</dbReference>
<keyword evidence="2 6" id="KW-0808">Transferase</keyword>
<protein>
    <submittedName>
        <fullName evidence="6">Methyltransferase</fullName>
    </submittedName>
</protein>
<accession>A0A5B8VDS1</accession>
<dbReference type="InterPro" id="IPR049480">
    <property type="entry name" value="BVU_1015-like_N"/>
</dbReference>
<evidence type="ECO:0000313" key="7">
    <source>
        <dbReference type="Proteomes" id="UP000321533"/>
    </source>
</evidence>
<organism evidence="6 7">
    <name type="scientific">Panacibacter ginsenosidivorans</name>
    <dbReference type="NCBI Taxonomy" id="1813871"/>
    <lineage>
        <taxon>Bacteria</taxon>
        <taxon>Pseudomonadati</taxon>
        <taxon>Bacteroidota</taxon>
        <taxon>Chitinophagia</taxon>
        <taxon>Chitinophagales</taxon>
        <taxon>Chitinophagaceae</taxon>
        <taxon>Panacibacter</taxon>
    </lineage>
</organism>
<gene>
    <name evidence="6" type="ORF">FRZ67_19945</name>
</gene>
<dbReference type="InterPro" id="IPR016461">
    <property type="entry name" value="COMT-like"/>
</dbReference>
<dbReference type="OrthoDB" id="9805418at2"/>
<keyword evidence="3" id="KW-0949">S-adenosyl-L-methionine</keyword>
<dbReference type="KEGG" id="pgin:FRZ67_19945"/>
<keyword evidence="7" id="KW-1185">Reference proteome</keyword>
<dbReference type="InterPro" id="IPR029063">
    <property type="entry name" value="SAM-dependent_MTases_sf"/>
</dbReference>
<dbReference type="SUPFAM" id="SSF53335">
    <property type="entry name" value="S-adenosyl-L-methionine-dependent methyltransferases"/>
    <property type="match status" value="1"/>
</dbReference>
<dbReference type="AlphaFoldDB" id="A0A5B8VDS1"/>
<name>A0A5B8VDS1_9BACT</name>
<dbReference type="Pfam" id="PF21212">
    <property type="entry name" value="Dimerisation2-like_dom"/>
    <property type="match status" value="1"/>
</dbReference>
<dbReference type="PANTHER" id="PTHR43712">
    <property type="entry name" value="PUTATIVE (AFU_ORTHOLOGUE AFUA_4G14580)-RELATED"/>
    <property type="match status" value="1"/>
</dbReference>
<evidence type="ECO:0000313" key="6">
    <source>
        <dbReference type="EMBL" id="QEC69462.1"/>
    </source>
</evidence>
<dbReference type="InterPro" id="IPR036390">
    <property type="entry name" value="WH_DNA-bd_sf"/>
</dbReference>
<dbReference type="PROSITE" id="PS51683">
    <property type="entry name" value="SAM_OMT_II"/>
    <property type="match status" value="1"/>
</dbReference>
<dbReference type="EMBL" id="CP042435">
    <property type="protein sequence ID" value="QEC69462.1"/>
    <property type="molecule type" value="Genomic_DNA"/>
</dbReference>
<dbReference type="SUPFAM" id="SSF46785">
    <property type="entry name" value="Winged helix' DNA-binding domain"/>
    <property type="match status" value="1"/>
</dbReference>
<dbReference type="InterPro" id="IPR001077">
    <property type="entry name" value="COMT_C"/>
</dbReference>
<proteinExistence type="predicted"/>
<dbReference type="Gene3D" id="1.10.10.10">
    <property type="entry name" value="Winged helix-like DNA-binding domain superfamily/Winged helix DNA-binding domain"/>
    <property type="match status" value="1"/>
</dbReference>
<dbReference type="CDD" id="cd02440">
    <property type="entry name" value="AdoMet_MTases"/>
    <property type="match status" value="1"/>
</dbReference>
<feature type="domain" description="BVU-1015-like N-terminal dimerisation-like" evidence="5">
    <location>
        <begin position="24"/>
        <end position="94"/>
    </location>
</feature>
<dbReference type="GO" id="GO:0032259">
    <property type="term" value="P:methylation"/>
    <property type="evidence" value="ECO:0007669"/>
    <property type="project" value="UniProtKB-KW"/>
</dbReference>
<dbReference type="Gene3D" id="1.20.58.1390">
    <property type="match status" value="1"/>
</dbReference>
<dbReference type="Proteomes" id="UP000321533">
    <property type="component" value="Chromosome"/>
</dbReference>
<dbReference type="GO" id="GO:0008171">
    <property type="term" value="F:O-methyltransferase activity"/>
    <property type="evidence" value="ECO:0007669"/>
    <property type="project" value="InterPro"/>
</dbReference>
<evidence type="ECO:0000259" key="5">
    <source>
        <dbReference type="Pfam" id="PF21212"/>
    </source>
</evidence>
<reference evidence="6 7" key="1">
    <citation type="journal article" date="2016" name="Int. J. Syst. Evol. Microbiol.">
        <title>Panacibacter ginsenosidivorans gen. nov., sp. nov., with ginsenoside converting activity isolated from soil of a ginseng field.</title>
        <authorList>
            <person name="Siddiqi M.Z."/>
            <person name="Muhammad Shafi S."/>
            <person name="Choi K.D."/>
            <person name="Im W.T."/>
        </authorList>
    </citation>
    <scope>NUCLEOTIDE SEQUENCE [LARGE SCALE GENOMIC DNA]</scope>
    <source>
        <strain evidence="6 7">Gsoil1550</strain>
    </source>
</reference>
<dbReference type="Gene3D" id="3.40.50.150">
    <property type="entry name" value="Vaccinia Virus protein VP39"/>
    <property type="match status" value="1"/>
</dbReference>